<dbReference type="AlphaFoldDB" id="A0A8B6C3R9"/>
<evidence type="ECO:0000313" key="3">
    <source>
        <dbReference type="Proteomes" id="UP000596742"/>
    </source>
</evidence>
<dbReference type="EMBL" id="UYJE01001142">
    <property type="protein sequence ID" value="VDH99447.1"/>
    <property type="molecule type" value="Genomic_DNA"/>
</dbReference>
<gene>
    <name evidence="2" type="ORF">MGAL_10B066463</name>
</gene>
<feature type="compositionally biased region" description="Acidic residues" evidence="1">
    <location>
        <begin position="25"/>
        <end position="41"/>
    </location>
</feature>
<feature type="compositionally biased region" description="Acidic residues" evidence="1">
    <location>
        <begin position="252"/>
        <end position="265"/>
    </location>
</feature>
<comment type="caution">
    <text evidence="2">The sequence shown here is derived from an EMBL/GenBank/DDBJ whole genome shotgun (WGS) entry which is preliminary data.</text>
</comment>
<feature type="compositionally biased region" description="Basic and acidic residues" evidence="1">
    <location>
        <begin position="42"/>
        <end position="51"/>
    </location>
</feature>
<keyword evidence="3" id="KW-1185">Reference proteome</keyword>
<feature type="compositionally biased region" description="Basic and acidic residues" evidence="1">
    <location>
        <begin position="222"/>
        <end position="238"/>
    </location>
</feature>
<sequence length="797" mass="93509">MASEGSESSMDSSEVEDSIQISENSETDFDNSSDQNMEQDDLSSRDKKEEESANQMKLDTIFGCVYSDTKKGPLEIYKLLPGSLYEKYKLVKKIMNACSEFGPIFDTFCFSLPRPYEKENSFKGAVQNMKELRKKCQEGSVEFPSLDLSEFPSEFSKQQANKLLEKIRKKLKMEPLKEKDEPPVVLYTKLVPGGEIIKVTKKRKLGTNEKDTTTELKPGFCNERKKEKSPKIRKRNDDQDGDFETNDHDNYDSDMDDFDDEEAFSDQNEEQIVNTILDNSFPHSILHLLSDGKTDILPLWCGQIQLRVNPIDKSLSFLMYDYEPSYPDKIRDEIFKEISSPEVCEAIAKEVEKYECCRQLRMDIPLENLEELFVVNQSSNEVLIFSKLIPSVKFYQRFIHVSTKDRNNWTERQPFLPFEGQSFTDCSREYLLAFGGDFSEMSDILAQIKACRFDQKICMNPKKNTMSELLQDVSDNQTGKDYSFSNAKKKKEDRNIEVDFTRRNKILNVLKKHDIITKKKCDEMKKMMKVIQVKIHSGKVYNGLDDLELDDVCFKDYLNHVCINVRELEQHLTKKLRAGDYTHEMESLNLKYPDKYDFDDMTVAEFLSAEKDNVNGWKEIFYSFCRSGPEQDNCTWHCDVCKSCEPWRTWHCPKCDKCTYGKENPICEFCGYKDYSSDFELMDLRNKRHKNQQFIIQPYTYYWEGMFGEGKTSTVKRDWNIKLSLTDIPDWTNEIKVDGKTTCTRNFILKDYLNHDDLGMVNLWRLAYRLQGSGPRRHIGRFFSQRFRWEIRRNFRL</sequence>
<protein>
    <submittedName>
        <fullName evidence="2">Uncharacterized protein</fullName>
    </submittedName>
</protein>
<evidence type="ECO:0000313" key="2">
    <source>
        <dbReference type="EMBL" id="VDH99447.1"/>
    </source>
</evidence>
<reference evidence="2" key="1">
    <citation type="submission" date="2018-11" db="EMBL/GenBank/DDBJ databases">
        <authorList>
            <person name="Alioto T."/>
            <person name="Alioto T."/>
        </authorList>
    </citation>
    <scope>NUCLEOTIDE SEQUENCE</scope>
</reference>
<dbReference type="OrthoDB" id="10012048at2759"/>
<name>A0A8B6C3R9_MYTGA</name>
<feature type="region of interest" description="Disordered" evidence="1">
    <location>
        <begin position="209"/>
        <end position="265"/>
    </location>
</feature>
<organism evidence="2 3">
    <name type="scientific">Mytilus galloprovincialis</name>
    <name type="common">Mediterranean mussel</name>
    <dbReference type="NCBI Taxonomy" id="29158"/>
    <lineage>
        <taxon>Eukaryota</taxon>
        <taxon>Metazoa</taxon>
        <taxon>Spiralia</taxon>
        <taxon>Lophotrochozoa</taxon>
        <taxon>Mollusca</taxon>
        <taxon>Bivalvia</taxon>
        <taxon>Autobranchia</taxon>
        <taxon>Pteriomorphia</taxon>
        <taxon>Mytilida</taxon>
        <taxon>Mytiloidea</taxon>
        <taxon>Mytilidae</taxon>
        <taxon>Mytilinae</taxon>
        <taxon>Mytilus</taxon>
    </lineage>
</organism>
<feature type="region of interest" description="Disordered" evidence="1">
    <location>
        <begin position="1"/>
        <end position="52"/>
    </location>
</feature>
<evidence type="ECO:0000256" key="1">
    <source>
        <dbReference type="SAM" id="MobiDB-lite"/>
    </source>
</evidence>
<proteinExistence type="predicted"/>
<dbReference type="Proteomes" id="UP000596742">
    <property type="component" value="Unassembled WGS sequence"/>
</dbReference>
<feature type="compositionally biased region" description="Low complexity" evidence="1">
    <location>
        <begin position="1"/>
        <end position="12"/>
    </location>
</feature>
<accession>A0A8B6C3R9</accession>